<dbReference type="Proteomes" id="UP001168821">
    <property type="component" value="Unassembled WGS sequence"/>
</dbReference>
<comment type="caution">
    <text evidence="1">The sequence shown here is derived from an EMBL/GenBank/DDBJ whole genome shotgun (WGS) entry which is preliminary data.</text>
</comment>
<evidence type="ECO:0000313" key="1">
    <source>
        <dbReference type="EMBL" id="KAJ3640383.1"/>
    </source>
</evidence>
<dbReference type="AlphaFoldDB" id="A0AA38HM28"/>
<organism evidence="1 2">
    <name type="scientific">Zophobas morio</name>
    <dbReference type="NCBI Taxonomy" id="2755281"/>
    <lineage>
        <taxon>Eukaryota</taxon>
        <taxon>Metazoa</taxon>
        <taxon>Ecdysozoa</taxon>
        <taxon>Arthropoda</taxon>
        <taxon>Hexapoda</taxon>
        <taxon>Insecta</taxon>
        <taxon>Pterygota</taxon>
        <taxon>Neoptera</taxon>
        <taxon>Endopterygota</taxon>
        <taxon>Coleoptera</taxon>
        <taxon>Polyphaga</taxon>
        <taxon>Cucujiformia</taxon>
        <taxon>Tenebrionidae</taxon>
        <taxon>Zophobas</taxon>
    </lineage>
</organism>
<proteinExistence type="predicted"/>
<evidence type="ECO:0000313" key="2">
    <source>
        <dbReference type="Proteomes" id="UP001168821"/>
    </source>
</evidence>
<reference evidence="1" key="1">
    <citation type="journal article" date="2023" name="G3 (Bethesda)">
        <title>Whole genome assemblies of Zophobas morio and Tenebrio molitor.</title>
        <authorList>
            <person name="Kaur S."/>
            <person name="Stinson S.A."/>
            <person name="diCenzo G.C."/>
        </authorList>
    </citation>
    <scope>NUCLEOTIDE SEQUENCE</scope>
    <source>
        <strain evidence="1">QUZm001</strain>
    </source>
</reference>
<accession>A0AA38HM28</accession>
<dbReference type="EMBL" id="JALNTZ010000010">
    <property type="protein sequence ID" value="KAJ3640383.1"/>
    <property type="molecule type" value="Genomic_DNA"/>
</dbReference>
<sequence>MTKAKDVGAYKHERTQIINLLQRIQDFTNNFDENRDISLIKARHTVAIGALKEFCDVQSCIEQGAANAIELEEEANKRVDFENMYYDTVAAIESLLRRHNANTEKVVPQ</sequence>
<keyword evidence="2" id="KW-1185">Reference proteome</keyword>
<name>A0AA38HM28_9CUCU</name>
<protein>
    <submittedName>
        <fullName evidence="1">Uncharacterized protein</fullName>
    </submittedName>
</protein>
<gene>
    <name evidence="1" type="ORF">Zmor_003685</name>
</gene>